<keyword evidence="3" id="KW-1185">Reference proteome</keyword>
<evidence type="ECO:0000313" key="3">
    <source>
        <dbReference type="Proteomes" id="UP000886595"/>
    </source>
</evidence>
<feature type="region of interest" description="Disordered" evidence="1">
    <location>
        <begin position="1"/>
        <end position="111"/>
    </location>
</feature>
<feature type="compositionally biased region" description="Basic and acidic residues" evidence="1">
    <location>
        <begin position="83"/>
        <end position="95"/>
    </location>
</feature>
<proteinExistence type="predicted"/>
<feature type="compositionally biased region" description="Basic and acidic residues" evidence="1">
    <location>
        <begin position="19"/>
        <end position="30"/>
    </location>
</feature>
<accession>A0A8X7S629</accession>
<dbReference type="EMBL" id="JAAMPC010000007">
    <property type="protein sequence ID" value="KAG2301733.1"/>
    <property type="molecule type" value="Genomic_DNA"/>
</dbReference>
<gene>
    <name evidence="2" type="ORF">Bca52824_030384</name>
</gene>
<name>A0A8X7S629_BRACI</name>
<sequence length="145" mass="16573">MMNETNPKSGRRLLGRTEQMPKREHGKSCEATRQVLMAIGDHSRRNQTRHTRKQTGHFHHDHIRLQTSPPKPIETEALLITVSRDRNLSDPKKPYETATETETGTKHQIRSHRLQMNPALTRTLASSSRRWKAGELQTGEKGAPP</sequence>
<reference evidence="2 3" key="1">
    <citation type="submission" date="2020-02" db="EMBL/GenBank/DDBJ databases">
        <authorList>
            <person name="Ma Q."/>
            <person name="Huang Y."/>
            <person name="Song X."/>
            <person name="Pei D."/>
        </authorList>
    </citation>
    <scope>NUCLEOTIDE SEQUENCE [LARGE SCALE GENOMIC DNA]</scope>
    <source>
        <strain evidence="2">Sxm20200214</strain>
        <tissue evidence="2">Leaf</tissue>
    </source>
</reference>
<comment type="caution">
    <text evidence="2">The sequence shown here is derived from an EMBL/GenBank/DDBJ whole genome shotgun (WGS) entry which is preliminary data.</text>
</comment>
<protein>
    <submittedName>
        <fullName evidence="2">Uncharacterized protein</fullName>
    </submittedName>
</protein>
<organism evidence="2 3">
    <name type="scientific">Brassica carinata</name>
    <name type="common">Ethiopian mustard</name>
    <name type="synonym">Abyssinian cabbage</name>
    <dbReference type="NCBI Taxonomy" id="52824"/>
    <lineage>
        <taxon>Eukaryota</taxon>
        <taxon>Viridiplantae</taxon>
        <taxon>Streptophyta</taxon>
        <taxon>Embryophyta</taxon>
        <taxon>Tracheophyta</taxon>
        <taxon>Spermatophyta</taxon>
        <taxon>Magnoliopsida</taxon>
        <taxon>eudicotyledons</taxon>
        <taxon>Gunneridae</taxon>
        <taxon>Pentapetalae</taxon>
        <taxon>rosids</taxon>
        <taxon>malvids</taxon>
        <taxon>Brassicales</taxon>
        <taxon>Brassicaceae</taxon>
        <taxon>Brassiceae</taxon>
        <taxon>Brassica</taxon>
    </lineage>
</organism>
<dbReference type="Proteomes" id="UP000886595">
    <property type="component" value="Unassembled WGS sequence"/>
</dbReference>
<feature type="region of interest" description="Disordered" evidence="1">
    <location>
        <begin position="123"/>
        <end position="145"/>
    </location>
</feature>
<evidence type="ECO:0000313" key="2">
    <source>
        <dbReference type="EMBL" id="KAG2301733.1"/>
    </source>
</evidence>
<evidence type="ECO:0000256" key="1">
    <source>
        <dbReference type="SAM" id="MobiDB-lite"/>
    </source>
</evidence>
<feature type="compositionally biased region" description="Basic residues" evidence="1">
    <location>
        <begin position="45"/>
        <end position="62"/>
    </location>
</feature>
<dbReference type="AlphaFoldDB" id="A0A8X7S629"/>